<dbReference type="InterPro" id="IPR036412">
    <property type="entry name" value="HAD-like_sf"/>
</dbReference>
<feature type="domain" description="BF1531-like N-terminal" evidence="1">
    <location>
        <begin position="23"/>
        <end position="217"/>
    </location>
</feature>
<dbReference type="InterPro" id="IPR049369">
    <property type="entry name" value="BF1531-like_N"/>
</dbReference>
<protein>
    <submittedName>
        <fullName evidence="2">HAD-IIIC family phosphatase</fullName>
    </submittedName>
</protein>
<accession>A0A7K0FJM7</accession>
<dbReference type="NCBIfam" id="TIGR01686">
    <property type="entry name" value="FkbH"/>
    <property type="match status" value="1"/>
</dbReference>
<dbReference type="AlphaFoldDB" id="A0A7K0FJM7"/>
<dbReference type="SUPFAM" id="SSF56784">
    <property type="entry name" value="HAD-like"/>
    <property type="match status" value="1"/>
</dbReference>
<dbReference type="NCBIfam" id="TIGR01681">
    <property type="entry name" value="HAD-SF-IIIC"/>
    <property type="match status" value="1"/>
</dbReference>
<dbReference type="GO" id="GO:0016788">
    <property type="term" value="F:hydrolase activity, acting on ester bonds"/>
    <property type="evidence" value="ECO:0007669"/>
    <property type="project" value="UniProtKB-ARBA"/>
</dbReference>
<reference evidence="2 3" key="1">
    <citation type="submission" date="2019-11" db="EMBL/GenBank/DDBJ databases">
        <authorList>
            <person name="Cheng Q."/>
            <person name="Yang Z."/>
        </authorList>
    </citation>
    <scope>NUCLEOTIDE SEQUENCE [LARGE SCALE GENOMIC DNA]</scope>
    <source>
        <strain evidence="2 3">HX-22-1</strain>
    </source>
</reference>
<organism evidence="2 3">
    <name type="scientific">Pedobacter puniceum</name>
    <dbReference type="NCBI Taxonomy" id="2666136"/>
    <lineage>
        <taxon>Bacteria</taxon>
        <taxon>Pseudomonadati</taxon>
        <taxon>Bacteroidota</taxon>
        <taxon>Sphingobacteriia</taxon>
        <taxon>Sphingobacteriales</taxon>
        <taxon>Sphingobacteriaceae</taxon>
        <taxon>Pedobacter</taxon>
    </lineage>
</organism>
<keyword evidence="3" id="KW-1185">Reference proteome</keyword>
<gene>
    <name evidence="2" type="ORF">GJJ64_02855</name>
</gene>
<dbReference type="RefSeq" id="WP_154286243.1">
    <property type="nucleotide sequence ID" value="NZ_WKJI01000001.1"/>
</dbReference>
<comment type="caution">
    <text evidence="2">The sequence shown here is derived from an EMBL/GenBank/DDBJ whole genome shotgun (WGS) entry which is preliminary data.</text>
</comment>
<evidence type="ECO:0000313" key="2">
    <source>
        <dbReference type="EMBL" id="MRX46118.1"/>
    </source>
</evidence>
<dbReference type="InterPro" id="IPR010033">
    <property type="entry name" value="HAD_SF_ppase_IIIC"/>
</dbReference>
<dbReference type="InterPro" id="IPR023214">
    <property type="entry name" value="HAD_sf"/>
</dbReference>
<dbReference type="Proteomes" id="UP000462931">
    <property type="component" value="Unassembled WGS sequence"/>
</dbReference>
<proteinExistence type="predicted"/>
<dbReference type="InterPro" id="IPR036514">
    <property type="entry name" value="SGNH_hydro_sf"/>
</dbReference>
<dbReference type="InterPro" id="IPR010037">
    <property type="entry name" value="FkbH_domain"/>
</dbReference>
<evidence type="ECO:0000259" key="1">
    <source>
        <dbReference type="Pfam" id="PF21211"/>
    </source>
</evidence>
<dbReference type="EMBL" id="WKJI01000001">
    <property type="protein sequence ID" value="MRX46118.1"/>
    <property type="molecule type" value="Genomic_DNA"/>
</dbReference>
<evidence type="ECO:0000313" key="3">
    <source>
        <dbReference type="Proteomes" id="UP000462931"/>
    </source>
</evidence>
<dbReference type="Pfam" id="PF21211">
    <property type="entry name" value="FkbH_N"/>
    <property type="match status" value="1"/>
</dbReference>
<sequence>MYSDFNSLKKNLKKEFSCKYKLKVAVLGDSATQLLCIALKGFALENRIDLSIYEADYNQIHLQLQNPQSYLHQFEPDYVIIFENHKKLASNFYVTPPDTKPCFAQEKLQEVESYHAIVSHSLNAKLLYFNFLEVDDAIYGSYTSSYVGSLLYQTRLINIGLMQLAAKLSQFQLVDILSKQAQYGIDYLFDFKNYIKADMVFSLESLPLIAKIIVDQIKAQLGIITKCAIFDLDNTLWGGIIGDDGVEKIQIGNFGIGKVFTEIQYWAKELKKRGIILCVVSKNTENIALEPFLKHPDMILKMDDIAVFIANWDNKVSNIKKIQQILNIGFDSMVFIDDNPFERNMVKENIPEILVPELPEDPSEYLAYLKSLNLFETTQVSSLDENRTEKYQTESARLKHASLFKDEESYLRDLNMIAQVDPLNQYNLPRASQLTLRSNQFNLRTLRFSEEELLSYKNTEGQFVINFSLKDKFGDHGLIAIILLKELNSNQLFIENWAMSCRVLKRGMENFIMNTLVDFAAKNNYEELVGEYIPTAKNELVKNLYPSLGFEDVFNNQWILKINTYYQLSTTISNNL</sequence>
<dbReference type="Gene3D" id="3.40.50.1000">
    <property type="entry name" value="HAD superfamily/HAD-like"/>
    <property type="match status" value="1"/>
</dbReference>
<name>A0A7K0FJM7_9SPHI</name>
<dbReference type="Gene3D" id="3.40.50.1110">
    <property type="entry name" value="SGNH hydrolase"/>
    <property type="match status" value="1"/>
</dbReference>